<dbReference type="KEGG" id="sfa:Sfla_1892"/>
<comment type="function">
    <text evidence="10">Phosphorylase is an important allosteric enzyme in carbohydrate metabolism. Enzymes from different sources differ in their regulatory mechanisms and in their natural substrates. However, all known phosphorylases share catalytic and structural properties.</text>
</comment>
<evidence type="ECO:0000256" key="6">
    <source>
        <dbReference type="ARBA" id="ARBA00022676"/>
    </source>
</evidence>
<dbReference type="InterPro" id="IPR024517">
    <property type="entry name" value="Glycogen_phosphorylase_DUF3417"/>
</dbReference>
<dbReference type="NCBIfam" id="TIGR02094">
    <property type="entry name" value="more_P_ylases"/>
    <property type="match status" value="1"/>
</dbReference>
<dbReference type="SUPFAM" id="SSF53756">
    <property type="entry name" value="UDP-Glycosyltransferase/glycogen phosphorylase"/>
    <property type="match status" value="1"/>
</dbReference>
<evidence type="ECO:0000256" key="2">
    <source>
        <dbReference type="ARBA" id="ARBA00001933"/>
    </source>
</evidence>
<dbReference type="Proteomes" id="UP000002066">
    <property type="component" value="Chromosome"/>
</dbReference>
<evidence type="ECO:0000259" key="13">
    <source>
        <dbReference type="Pfam" id="PF11897"/>
    </source>
</evidence>
<evidence type="ECO:0000256" key="5">
    <source>
        <dbReference type="ARBA" id="ARBA00022533"/>
    </source>
</evidence>
<keyword evidence="5" id="KW-0021">Allosteric enzyme</keyword>
<dbReference type="InterPro" id="IPR052182">
    <property type="entry name" value="Glycogen/Maltodextrin_Phosph"/>
</dbReference>
<keyword evidence="8 11" id="KW-0663">Pyridoxal phosphate</keyword>
<evidence type="ECO:0000256" key="10">
    <source>
        <dbReference type="ARBA" id="ARBA00025174"/>
    </source>
</evidence>
<gene>
    <name evidence="14" type="ordered locus">Sfla_1892</name>
</gene>
<dbReference type="GO" id="GO:0030170">
    <property type="term" value="F:pyridoxal phosphate binding"/>
    <property type="evidence" value="ECO:0007669"/>
    <property type="project" value="InterPro"/>
</dbReference>
<evidence type="ECO:0000313" key="14">
    <source>
        <dbReference type="EMBL" id="ADW03326.1"/>
    </source>
</evidence>
<evidence type="ECO:0000256" key="7">
    <source>
        <dbReference type="ARBA" id="ARBA00022679"/>
    </source>
</evidence>
<dbReference type="InterPro" id="IPR000811">
    <property type="entry name" value="Glyco_trans_35"/>
</dbReference>
<dbReference type="PANTHER" id="PTHR42655:SF1">
    <property type="entry name" value="GLYCOGEN PHOSPHORYLASE"/>
    <property type="match status" value="1"/>
</dbReference>
<reference evidence="14 15" key="1">
    <citation type="submission" date="2011-01" db="EMBL/GenBank/DDBJ databases">
        <title>Complete sequence of chromosome of Streptomyces flavogriseus ATCC 33331.</title>
        <authorList>
            <consortium name="US DOE Joint Genome Institute"/>
            <person name="Lucas S."/>
            <person name="Copeland A."/>
            <person name="Lapidus A."/>
            <person name="Cheng J.-F."/>
            <person name="Goodwin L."/>
            <person name="Pitluck S."/>
            <person name="Davenport K."/>
            <person name="Detter J.C."/>
            <person name="Han C."/>
            <person name="Tapia R."/>
            <person name="Land M."/>
            <person name="Hauser L."/>
            <person name="Kyrpides N."/>
            <person name="Ivanova N."/>
            <person name="Ovchinnikova G."/>
            <person name="Pagani I."/>
            <person name="Brumm P."/>
            <person name="Mead D."/>
            <person name="Woyke T."/>
        </authorList>
    </citation>
    <scope>NUCLEOTIDE SEQUENCE [LARGE SCALE GENOMIC DNA]</scope>
    <source>
        <strain evidence="15">ATCC 33331 / IAF-45CD</strain>
    </source>
</reference>
<evidence type="ECO:0000256" key="9">
    <source>
        <dbReference type="ARBA" id="ARBA00023277"/>
    </source>
</evidence>
<evidence type="ECO:0000256" key="4">
    <source>
        <dbReference type="ARBA" id="ARBA00012591"/>
    </source>
</evidence>
<proteinExistence type="inferred from homology"/>
<keyword evidence="7 14" id="KW-0808">Transferase</keyword>
<feature type="modified residue" description="N6-(pyridoxal phosphate)lysine" evidence="11">
    <location>
        <position position="680"/>
    </location>
</feature>
<dbReference type="Pfam" id="PF00343">
    <property type="entry name" value="Phosphorylase"/>
    <property type="match status" value="1"/>
</dbReference>
<evidence type="ECO:0000256" key="1">
    <source>
        <dbReference type="ARBA" id="ARBA00001275"/>
    </source>
</evidence>
<dbReference type="Pfam" id="PF11897">
    <property type="entry name" value="DUF3417"/>
    <property type="match status" value="1"/>
</dbReference>
<comment type="similarity">
    <text evidence="3">Belongs to the glycogen phosphorylase family.</text>
</comment>
<comment type="cofactor">
    <cofactor evidence="2">
        <name>pyridoxal 5'-phosphate</name>
        <dbReference type="ChEBI" id="CHEBI:597326"/>
    </cofactor>
</comment>
<dbReference type="EC" id="2.4.1.1" evidence="4"/>
<feature type="domain" description="DUF3417" evidence="13">
    <location>
        <begin position="73"/>
        <end position="183"/>
    </location>
</feature>
<evidence type="ECO:0000256" key="3">
    <source>
        <dbReference type="ARBA" id="ARBA00006047"/>
    </source>
</evidence>
<dbReference type="InterPro" id="IPR035090">
    <property type="entry name" value="Pyridoxal_P_attach_site"/>
</dbReference>
<evidence type="ECO:0000256" key="8">
    <source>
        <dbReference type="ARBA" id="ARBA00022898"/>
    </source>
</evidence>
<dbReference type="GO" id="GO:0008184">
    <property type="term" value="F:glycogen phosphorylase activity"/>
    <property type="evidence" value="ECO:0007669"/>
    <property type="project" value="InterPro"/>
</dbReference>
<protein>
    <recommendedName>
        <fullName evidence="4">glycogen phosphorylase</fullName>
        <ecNumber evidence="4">2.4.1.1</ecNumber>
    </recommendedName>
</protein>
<feature type="region of interest" description="Disordered" evidence="12">
    <location>
        <begin position="495"/>
        <end position="518"/>
    </location>
</feature>
<evidence type="ECO:0000256" key="11">
    <source>
        <dbReference type="PIRSR" id="PIRSR000460-1"/>
    </source>
</evidence>
<feature type="region of interest" description="Disordered" evidence="12">
    <location>
        <begin position="1"/>
        <end position="51"/>
    </location>
</feature>
<dbReference type="PIRSF" id="PIRSF000460">
    <property type="entry name" value="Pprylas_GlgP"/>
    <property type="match status" value="1"/>
</dbReference>
<dbReference type="GO" id="GO:0005975">
    <property type="term" value="P:carbohydrate metabolic process"/>
    <property type="evidence" value="ECO:0007669"/>
    <property type="project" value="InterPro"/>
</dbReference>
<organism evidence="14 15">
    <name type="scientific">Streptomyces pratensis (strain ATCC 33331 / IAF-45CD)</name>
    <dbReference type="NCBI Taxonomy" id="591167"/>
    <lineage>
        <taxon>Bacteria</taxon>
        <taxon>Bacillati</taxon>
        <taxon>Actinomycetota</taxon>
        <taxon>Actinomycetes</taxon>
        <taxon>Kitasatosporales</taxon>
        <taxon>Streptomycetaceae</taxon>
        <taxon>Streptomyces</taxon>
    </lineage>
</organism>
<dbReference type="PROSITE" id="PS00102">
    <property type="entry name" value="PHOSPHORYLASE"/>
    <property type="match status" value="1"/>
</dbReference>
<dbReference type="Gene3D" id="3.40.50.2000">
    <property type="entry name" value="Glycogen Phosphorylase B"/>
    <property type="match status" value="3"/>
</dbReference>
<accession>A0A8D3WGM8</accession>
<name>A0A8D3WGM8_STRFA</name>
<sequence length="940" mass="102117">MQRPGRGRSGRTGPAPATTPAPVARRGRAGRPDATVEGDGEGAHRRASPRIRTSPVKVGYVKAIRRFTVRPVLPEPLRPLSDLARNLRWSWHTETQELFRAVDPENPRSADADPVRLLGTVPAARLAELAGDQHFMRRLTEVSEDLRQYLGGPRWYQSRLSEGAELPAAIAYFSPEFGVTAALPQYSGGLGILAGDHLKAASDLGVPLIGVGLLYRHGYFRQSLSRDGWQQEHYPVLDPNELPLTLLREADGTPCRVVLALPGSRSLYAAVWQAQVGRVPLLLLDSDVEENAPGERDVTDRLYGGGSDHRLLQEMLLGIGGVRAVRSYCRLTGHAGPEVFHTNEGHAGFLGLERIRELSETGLDFDAALEVVRAGAVFTTHTPVPAGIDRFDRQLVARHFGDDGELPGVGAEKILRLGMETYEGGEPGLFNMAVMGLRLAQRANGVSTLHGAVSREMFSGLWPGFDPSEVPITSVTNGVHAPTWVAPEVLRLGDGAGNADPSDGAGDGQAGASGLRRTAGAVPDREIWDLRRGLREQLVTEVRRRLHASWRDRGAGTAELGWIDGVLDPDVLTIGFARRVPSYKRLTLMLHDRDRLRELLLHPTHPIQIVVAGKAHPADDGGKRLIQELVRFSDDPRVRHRIVFLPDYGMGMAQKLYPGCDVWLNNPLRPLEACGTSGMKAALNGCLNLSVRDGWWDEWFDADFGWAIPTADGSATGEERRDELEANALYALIEDRVAPRFYDRDAEGLPERWIEMVRSTLATLGPKVLAGRMVREYVERLYAPAALSRRALEPAAARDLAAWKTRVRAAWPQVAVDHVEAAADTAVGGTAELGSTLALRVRIALGGLDPEDVEVQVVAGRVDSGDAIAEARTYPLKPAGGHDLEDRWLYEGPLALDRTGPYGYTVRVLPAHPLLASGAELGLVAVPNASTGDGGGVLLR</sequence>
<evidence type="ECO:0000313" key="15">
    <source>
        <dbReference type="Proteomes" id="UP000002066"/>
    </source>
</evidence>
<comment type="catalytic activity">
    <reaction evidence="1">
        <text>[(1-&gt;4)-alpha-D-glucosyl](n) + phosphate = [(1-&gt;4)-alpha-D-glucosyl](n-1) + alpha-D-glucose 1-phosphate</text>
        <dbReference type="Rhea" id="RHEA:41732"/>
        <dbReference type="Rhea" id="RHEA-COMP:9584"/>
        <dbReference type="Rhea" id="RHEA-COMP:9586"/>
        <dbReference type="ChEBI" id="CHEBI:15444"/>
        <dbReference type="ChEBI" id="CHEBI:43474"/>
        <dbReference type="ChEBI" id="CHEBI:58601"/>
        <dbReference type="EC" id="2.4.1.1"/>
    </reaction>
</comment>
<keyword evidence="6 14" id="KW-0328">Glycosyltransferase</keyword>
<evidence type="ECO:0000256" key="12">
    <source>
        <dbReference type="SAM" id="MobiDB-lite"/>
    </source>
</evidence>
<keyword evidence="9" id="KW-0119">Carbohydrate metabolism</keyword>
<dbReference type="EMBL" id="CP002475">
    <property type="protein sequence ID" value="ADW03326.1"/>
    <property type="molecule type" value="Genomic_DNA"/>
</dbReference>
<feature type="compositionally biased region" description="Low complexity" evidence="12">
    <location>
        <begin position="11"/>
        <end position="24"/>
    </location>
</feature>
<dbReference type="AlphaFoldDB" id="A0A8D3WGM8"/>
<dbReference type="PANTHER" id="PTHR42655">
    <property type="entry name" value="GLYCOGEN PHOSPHORYLASE"/>
    <property type="match status" value="1"/>
</dbReference>
<dbReference type="InterPro" id="IPR011834">
    <property type="entry name" value="Agluc_phsphrylas"/>
</dbReference>